<organism evidence="14 15">
    <name type="scientific">Novosphingobium hassiacum</name>
    <dbReference type="NCBI Taxonomy" id="173676"/>
    <lineage>
        <taxon>Bacteria</taxon>
        <taxon>Pseudomonadati</taxon>
        <taxon>Pseudomonadota</taxon>
        <taxon>Alphaproteobacteria</taxon>
        <taxon>Sphingomonadales</taxon>
        <taxon>Sphingomonadaceae</taxon>
        <taxon>Novosphingobium</taxon>
    </lineage>
</organism>
<evidence type="ECO:0000256" key="4">
    <source>
        <dbReference type="ARBA" id="ARBA00022448"/>
    </source>
</evidence>
<evidence type="ECO:0000256" key="5">
    <source>
        <dbReference type="ARBA" id="ARBA00022452"/>
    </source>
</evidence>
<dbReference type="AlphaFoldDB" id="A0A7W5ZYX8"/>
<comment type="similarity">
    <text evidence="3">Belongs to the autotransporter-2 (AT-2) (TC 1.B.40) family.</text>
</comment>
<dbReference type="InterPro" id="IPR045584">
    <property type="entry name" value="Pilin-like"/>
</dbReference>
<keyword evidence="8" id="KW-0653">Protein transport</keyword>
<feature type="domain" description="Trimeric autotransporter adhesin YadA-like stalk" evidence="13">
    <location>
        <begin position="285"/>
        <end position="328"/>
    </location>
</feature>
<evidence type="ECO:0000256" key="11">
    <source>
        <dbReference type="SAM" id="SignalP"/>
    </source>
</evidence>
<feature type="domain" description="Trimeric autotransporter adhesin YadA-like stalk" evidence="13">
    <location>
        <begin position="464"/>
        <end position="501"/>
    </location>
</feature>
<dbReference type="RefSeq" id="WP_183614163.1">
    <property type="nucleotide sequence ID" value="NZ_JACICY010000007.1"/>
</dbReference>
<name>A0A7W5ZYX8_9SPHN</name>
<feature type="domain" description="Trimeric autotransporter adhesin YadA-like C-terminal membrane anchor" evidence="12">
    <location>
        <begin position="988"/>
        <end position="1046"/>
    </location>
</feature>
<evidence type="ECO:0000259" key="13">
    <source>
        <dbReference type="Pfam" id="PF05662"/>
    </source>
</evidence>
<dbReference type="Proteomes" id="UP000562395">
    <property type="component" value="Unassembled WGS sequence"/>
</dbReference>
<feature type="domain" description="Trimeric autotransporter adhesin YadA-like stalk" evidence="13">
    <location>
        <begin position="404"/>
        <end position="440"/>
    </location>
</feature>
<evidence type="ECO:0000313" key="14">
    <source>
        <dbReference type="EMBL" id="MBB3861658.1"/>
    </source>
</evidence>
<reference evidence="14 15" key="1">
    <citation type="submission" date="2020-08" db="EMBL/GenBank/DDBJ databases">
        <title>Genomic Encyclopedia of Type Strains, Phase IV (KMG-IV): sequencing the most valuable type-strain genomes for metagenomic binning, comparative biology and taxonomic classification.</title>
        <authorList>
            <person name="Goeker M."/>
        </authorList>
    </citation>
    <scope>NUCLEOTIDE SEQUENCE [LARGE SCALE GENOMIC DNA]</scope>
    <source>
        <strain evidence="14 15">DSM 14552</strain>
    </source>
</reference>
<evidence type="ECO:0000256" key="2">
    <source>
        <dbReference type="ARBA" id="ARBA00004442"/>
    </source>
</evidence>
<dbReference type="Pfam" id="PF05662">
    <property type="entry name" value="YadA_stalk"/>
    <property type="match status" value="8"/>
</dbReference>
<keyword evidence="4" id="KW-0813">Transport</keyword>
<keyword evidence="15" id="KW-1185">Reference proteome</keyword>
<feature type="domain" description="Trimeric autotransporter adhesin YadA-like stalk" evidence="13">
    <location>
        <begin position="610"/>
        <end position="644"/>
    </location>
</feature>
<proteinExistence type="inferred from homology"/>
<gene>
    <name evidence="14" type="ORF">GGQ88_002946</name>
</gene>
<dbReference type="GO" id="GO:0009279">
    <property type="term" value="C:cell outer membrane"/>
    <property type="evidence" value="ECO:0007669"/>
    <property type="project" value="UniProtKB-SubCell"/>
</dbReference>
<evidence type="ECO:0000256" key="8">
    <source>
        <dbReference type="ARBA" id="ARBA00022927"/>
    </source>
</evidence>
<dbReference type="Gene3D" id="3.30.1300.30">
    <property type="entry name" value="GSPII I/J protein-like"/>
    <property type="match status" value="1"/>
</dbReference>
<dbReference type="GO" id="GO:0015031">
    <property type="term" value="P:protein transport"/>
    <property type="evidence" value="ECO:0007669"/>
    <property type="project" value="UniProtKB-KW"/>
</dbReference>
<evidence type="ECO:0000259" key="12">
    <source>
        <dbReference type="Pfam" id="PF03895"/>
    </source>
</evidence>
<keyword evidence="5" id="KW-1134">Transmembrane beta strand</keyword>
<dbReference type="InterPro" id="IPR011049">
    <property type="entry name" value="Serralysin-like_metalloprot_C"/>
</dbReference>
<keyword evidence="9" id="KW-0472">Membrane</keyword>
<evidence type="ECO:0000256" key="3">
    <source>
        <dbReference type="ARBA" id="ARBA00005848"/>
    </source>
</evidence>
<keyword evidence="7 11" id="KW-0732">Signal</keyword>
<keyword evidence="10" id="KW-0998">Cell outer membrane</keyword>
<evidence type="ECO:0000313" key="15">
    <source>
        <dbReference type="Proteomes" id="UP000562395"/>
    </source>
</evidence>
<dbReference type="GO" id="GO:0009986">
    <property type="term" value="C:cell surface"/>
    <property type="evidence" value="ECO:0007669"/>
    <property type="project" value="UniProtKB-SubCell"/>
</dbReference>
<sequence>MGYSGFSTVRAAMLASASIATALTFTASAPAKAQALQPVVDVCTGIQVNDSVLRNILSRTVVPTATGVENLFDNLLNVSILGLPLLSIPDVNLGVAATTADIAAGNTVSLQVLDKSGNLVAPGNCNLTADGIALNTPAGIAIGGNQISGLGSGTAASAGALDAIAFGNGASTGIGSTGAVALGTNASVAAANGVSLGAGSTNTRGALAGYTAFGITGPSNSAGTVSFGSAGAERQLTNIAPGTAATDAATLGQVQGAILTARDGVVLYDNAGGTSVTFAGVGGTRLTNVAAATLGAGSTDAVNGGQLFATNQQVGTNTTNITANTGAITTLQGQVTTNTGNIGTLQGQVGTNTTNIAANTGAIATAQAGVTANTAGLAALDSAAVKYDDASHGTVTFDGAVPTRLTNVAQGAVAATSSDAVTGAQLFATNQAIAVATGSLGLALTYDDASLASATLGGAAGTTITNLAAGTVAAGSTSAVNGSQLFATNQQVGANTTAITGIDGRVTQNTTNITTNTGAITTLQGQVGTNTTNITSNTGAITTLQGQVTTNTGAITNVQNQVATNTTAITNVQAGLTVNTAGLAALDASAVKYDDASHGTVTFDGAGGTRLTNVAQGAVAATSSDAVTGAQLFATNQAIAAATGAPGLALTYDDATLASATLGGAAGTTITNLAAGTVAAGSTSAVNGSQLFATNQQVGANTTAITNIDGRVTQNTTNITSIDGRVTQNTSNIANLDGRVTQNTSNITNIDGRVTQNTGDIINLTTQTNNNAGTIVAIDARVTNNTTQLTSIQNQVNNVPVGYVSDANGTTPSATPTNTAAFEGAAGGPVRVTNVAAGTLAAGSSDAVNGSQLAATNTAVDRNRADIVSISATIGAGFAAPLQYSNGTSPTTPNGGVPTQDVTLVGADPAQPVRVHNVADGVTANDAVNVRQLQASVAGLQSGIANSLDQSRAYTDQQIAQVGFDLRELRKNSFSGTAAAMAMAAIPQTITNGESMFGGAVGHYRGQTAFGFGYSTTASDRVVVKATGTIDTHGKGGIAAGAGFSF</sequence>
<protein>
    <submittedName>
        <fullName evidence="14">Autotransporter adhesin</fullName>
    </submittedName>
</protein>
<evidence type="ECO:0000256" key="9">
    <source>
        <dbReference type="ARBA" id="ARBA00023136"/>
    </source>
</evidence>
<dbReference type="Pfam" id="PF03895">
    <property type="entry name" value="YadA_anchor"/>
    <property type="match status" value="1"/>
</dbReference>
<dbReference type="Gene3D" id="1.20.5.340">
    <property type="match status" value="2"/>
</dbReference>
<feature type="domain" description="Trimeric autotransporter adhesin YadA-like stalk" evidence="13">
    <location>
        <begin position="670"/>
        <end position="708"/>
    </location>
</feature>
<feature type="domain" description="Trimeric autotransporter adhesin YadA-like stalk" evidence="13">
    <location>
        <begin position="235"/>
        <end position="258"/>
    </location>
</feature>
<comment type="caution">
    <text evidence="14">The sequence shown here is derived from an EMBL/GenBank/DDBJ whole genome shotgun (WGS) entry which is preliminary data.</text>
</comment>
<feature type="chain" id="PRO_5030741496" evidence="11">
    <location>
        <begin position="23"/>
        <end position="1046"/>
    </location>
</feature>
<dbReference type="SUPFAM" id="SSF54523">
    <property type="entry name" value="Pili subunits"/>
    <property type="match status" value="1"/>
</dbReference>
<evidence type="ECO:0000256" key="1">
    <source>
        <dbReference type="ARBA" id="ARBA00004241"/>
    </source>
</evidence>
<accession>A0A7W5ZYX8</accession>
<dbReference type="Gene3D" id="2.150.10.10">
    <property type="entry name" value="Serralysin-like metalloprotease, C-terminal"/>
    <property type="match status" value="3"/>
</dbReference>
<feature type="domain" description="Trimeric autotransporter adhesin YadA-like stalk" evidence="13">
    <location>
        <begin position="831"/>
        <end position="864"/>
    </location>
</feature>
<keyword evidence="6" id="KW-0812">Transmembrane</keyword>
<feature type="domain" description="Trimeric autotransporter adhesin YadA-like stalk" evidence="13">
    <location>
        <begin position="914"/>
        <end position="955"/>
    </location>
</feature>
<dbReference type="Gene3D" id="1.20.5.170">
    <property type="match status" value="6"/>
</dbReference>
<dbReference type="EMBL" id="JACICY010000007">
    <property type="protein sequence ID" value="MBB3861658.1"/>
    <property type="molecule type" value="Genomic_DNA"/>
</dbReference>
<evidence type="ECO:0000256" key="6">
    <source>
        <dbReference type="ARBA" id="ARBA00022692"/>
    </source>
</evidence>
<feature type="signal peptide" evidence="11">
    <location>
        <begin position="1"/>
        <end position="22"/>
    </location>
</feature>
<dbReference type="InterPro" id="IPR008635">
    <property type="entry name" value="Coiled_stalk_dom"/>
</dbReference>
<evidence type="ECO:0000256" key="10">
    <source>
        <dbReference type="ARBA" id="ARBA00023237"/>
    </source>
</evidence>
<dbReference type="InterPro" id="IPR005594">
    <property type="entry name" value="YadA_C"/>
</dbReference>
<dbReference type="SUPFAM" id="SSF101967">
    <property type="entry name" value="Adhesin YadA, collagen-binding domain"/>
    <property type="match status" value="1"/>
</dbReference>
<comment type="subcellular location">
    <subcellularLocation>
        <location evidence="2">Cell outer membrane</location>
    </subcellularLocation>
    <subcellularLocation>
        <location evidence="1">Cell surface</location>
    </subcellularLocation>
</comment>
<evidence type="ECO:0000256" key="7">
    <source>
        <dbReference type="ARBA" id="ARBA00022729"/>
    </source>
</evidence>